<dbReference type="Gene3D" id="3.90.1200.10">
    <property type="match status" value="1"/>
</dbReference>
<organism evidence="2 3">
    <name type="scientific">Peredibacter starrii</name>
    <dbReference type="NCBI Taxonomy" id="28202"/>
    <lineage>
        <taxon>Bacteria</taxon>
        <taxon>Pseudomonadati</taxon>
        <taxon>Bdellovibrionota</taxon>
        <taxon>Bacteriovoracia</taxon>
        <taxon>Bacteriovoracales</taxon>
        <taxon>Bacteriovoracaceae</taxon>
        <taxon>Peredibacter</taxon>
    </lineage>
</organism>
<gene>
    <name evidence="2" type="ORF">SOO65_03550</name>
</gene>
<dbReference type="KEGG" id="psti:SOO65_03550"/>
<sequence length="333" mass="39507">MENIEKIFGKSFLGRLRHYSGNLKKMDWLKYGRKKFVARLPSDSIIFFRSDKEGVIVASHEKQIAFKMFFDGAHIELLEEEIRTLKSFENTSFSPYVAKLLADGITSNGGRWLVTNFCSNSEALTSRPHHERYLLRYFPMIVMPAMTQFYQSFSPRIMGLERWLLETHYRIERHPSRKKLEVLIKKIAELSREFPDYEVMESRIHHDLHAGNILIDDNQTIIIDWEGSVRGLVLIDVFDFTRRYLQRNLWDKWHFSLYMRGIVEEPPLLIKRSLRFYRNWSLINFKINISPGSARLTFLIYAVERALIIHELRGLDRFKDKKGIESWILKAVQ</sequence>
<keyword evidence="3" id="KW-1185">Reference proteome</keyword>
<name>A0AAX4HR43_9BACT</name>
<evidence type="ECO:0000313" key="2">
    <source>
        <dbReference type="EMBL" id="WPU65815.1"/>
    </source>
</evidence>
<accession>A0AAX4HR43</accession>
<dbReference type="Pfam" id="PF01636">
    <property type="entry name" value="APH"/>
    <property type="match status" value="1"/>
</dbReference>
<dbReference type="InterPro" id="IPR002575">
    <property type="entry name" value="Aminoglycoside_PTrfase"/>
</dbReference>
<feature type="domain" description="Aminoglycoside phosphotransferase" evidence="1">
    <location>
        <begin position="162"/>
        <end position="252"/>
    </location>
</feature>
<dbReference type="Proteomes" id="UP001324634">
    <property type="component" value="Chromosome"/>
</dbReference>
<dbReference type="AlphaFoldDB" id="A0AAX4HR43"/>
<evidence type="ECO:0000259" key="1">
    <source>
        <dbReference type="Pfam" id="PF01636"/>
    </source>
</evidence>
<dbReference type="RefSeq" id="WP_321397031.1">
    <property type="nucleotide sequence ID" value="NZ_CP139487.1"/>
</dbReference>
<dbReference type="SUPFAM" id="SSF56112">
    <property type="entry name" value="Protein kinase-like (PK-like)"/>
    <property type="match status" value="1"/>
</dbReference>
<proteinExistence type="predicted"/>
<reference evidence="2 3" key="1">
    <citation type="submission" date="2023-11" db="EMBL/GenBank/DDBJ databases">
        <title>Peredibacter starrii A3.12.</title>
        <authorList>
            <person name="Mitchell R.J."/>
        </authorList>
    </citation>
    <scope>NUCLEOTIDE SEQUENCE [LARGE SCALE GENOMIC DNA]</scope>
    <source>
        <strain evidence="2 3">A3.12</strain>
    </source>
</reference>
<dbReference type="InterPro" id="IPR011009">
    <property type="entry name" value="Kinase-like_dom_sf"/>
</dbReference>
<protein>
    <submittedName>
        <fullName evidence="2">Phosphotransferase</fullName>
    </submittedName>
</protein>
<evidence type="ECO:0000313" key="3">
    <source>
        <dbReference type="Proteomes" id="UP001324634"/>
    </source>
</evidence>
<dbReference type="EMBL" id="CP139487">
    <property type="protein sequence ID" value="WPU65815.1"/>
    <property type="molecule type" value="Genomic_DNA"/>
</dbReference>